<organism evidence="1 2">
    <name type="scientific">Haematococcus lacustris</name>
    <name type="common">Green alga</name>
    <name type="synonym">Haematococcus pluvialis</name>
    <dbReference type="NCBI Taxonomy" id="44745"/>
    <lineage>
        <taxon>Eukaryota</taxon>
        <taxon>Viridiplantae</taxon>
        <taxon>Chlorophyta</taxon>
        <taxon>core chlorophytes</taxon>
        <taxon>Chlorophyceae</taxon>
        <taxon>CS clade</taxon>
        <taxon>Chlamydomonadales</taxon>
        <taxon>Haematococcaceae</taxon>
        <taxon>Haematococcus</taxon>
    </lineage>
</organism>
<keyword evidence="2" id="KW-1185">Reference proteome</keyword>
<reference evidence="1 2" key="1">
    <citation type="submission" date="2020-02" db="EMBL/GenBank/DDBJ databases">
        <title>Draft genome sequence of Haematococcus lacustris strain NIES-144.</title>
        <authorList>
            <person name="Morimoto D."/>
            <person name="Nakagawa S."/>
            <person name="Yoshida T."/>
            <person name="Sawayama S."/>
        </authorList>
    </citation>
    <scope>NUCLEOTIDE SEQUENCE [LARGE SCALE GENOMIC DNA]</scope>
    <source>
        <strain evidence="1 2">NIES-144</strain>
    </source>
</reference>
<comment type="caution">
    <text evidence="1">The sequence shown here is derived from an EMBL/GenBank/DDBJ whole genome shotgun (WGS) entry which is preliminary data.</text>
</comment>
<accession>A0A699ZPB6</accession>
<evidence type="ECO:0000313" key="2">
    <source>
        <dbReference type="Proteomes" id="UP000485058"/>
    </source>
</evidence>
<protein>
    <submittedName>
        <fullName evidence="1">Uncharacterized protein</fullName>
    </submittedName>
</protein>
<dbReference type="EMBL" id="BLLF01001662">
    <property type="protein sequence ID" value="GFH20584.1"/>
    <property type="molecule type" value="Genomic_DNA"/>
</dbReference>
<gene>
    <name evidence="1" type="ORF">HaLaN_17730</name>
</gene>
<dbReference type="Proteomes" id="UP000485058">
    <property type="component" value="Unassembled WGS sequence"/>
</dbReference>
<sequence length="141" mass="14710">MNGAHAVAPPAALVATGVVVSILRPIIYSSQPLPVKSTATRWTGTQMRLLILKGDFQGASVRTFRKASIGQRSVVVRAEESAVAKGAAAHCTPPLKAPAHPTQPIPTPWAATTWPLPSCPLLLPSAALFAQPPLPLLSCPL</sequence>
<name>A0A699ZPB6_HAELA</name>
<proteinExistence type="predicted"/>
<evidence type="ECO:0000313" key="1">
    <source>
        <dbReference type="EMBL" id="GFH20584.1"/>
    </source>
</evidence>
<dbReference type="AlphaFoldDB" id="A0A699ZPB6"/>